<evidence type="ECO:0008006" key="3">
    <source>
        <dbReference type="Google" id="ProtNLM"/>
    </source>
</evidence>
<name>A0ABR1YY34_9PEZI</name>
<accession>A0ABR1YY34</accession>
<evidence type="ECO:0000313" key="1">
    <source>
        <dbReference type="EMBL" id="KAK8243621.1"/>
    </source>
</evidence>
<evidence type="ECO:0000313" key="2">
    <source>
        <dbReference type="Proteomes" id="UP001492380"/>
    </source>
</evidence>
<comment type="caution">
    <text evidence="1">The sequence shown here is derived from an EMBL/GenBank/DDBJ whole genome shotgun (WGS) entry which is preliminary data.</text>
</comment>
<reference evidence="1 2" key="1">
    <citation type="submission" date="2024-04" db="EMBL/GenBank/DDBJ databases">
        <title>Phyllosticta paracitricarpa is synonymous to the EU quarantine fungus P. citricarpa based on phylogenomic analyses.</title>
        <authorList>
            <consortium name="Lawrence Berkeley National Laboratory"/>
            <person name="Van Ingen-Buijs V.A."/>
            <person name="Van Westerhoven A.C."/>
            <person name="Haridas S."/>
            <person name="Skiadas P."/>
            <person name="Martin F."/>
            <person name="Groenewald J.Z."/>
            <person name="Crous P.W."/>
            <person name="Seidl M.F."/>
        </authorList>
    </citation>
    <scope>NUCLEOTIDE SEQUENCE [LARGE SCALE GENOMIC DNA]</scope>
    <source>
        <strain evidence="1 2">CBS 123374</strain>
    </source>
</reference>
<gene>
    <name evidence="1" type="ORF">HDK90DRAFT_522207</name>
</gene>
<organism evidence="1 2">
    <name type="scientific">Phyllosticta capitalensis</name>
    <dbReference type="NCBI Taxonomy" id="121624"/>
    <lineage>
        <taxon>Eukaryota</taxon>
        <taxon>Fungi</taxon>
        <taxon>Dikarya</taxon>
        <taxon>Ascomycota</taxon>
        <taxon>Pezizomycotina</taxon>
        <taxon>Dothideomycetes</taxon>
        <taxon>Dothideomycetes incertae sedis</taxon>
        <taxon>Botryosphaeriales</taxon>
        <taxon>Phyllostictaceae</taxon>
        <taxon>Phyllosticta</taxon>
    </lineage>
</organism>
<proteinExistence type="predicted"/>
<protein>
    <recommendedName>
        <fullName evidence="3">F-box domain-containing protein</fullName>
    </recommendedName>
</protein>
<dbReference type="EMBL" id="JBBWRZ010000002">
    <property type="protein sequence ID" value="KAK8243621.1"/>
    <property type="molecule type" value="Genomic_DNA"/>
</dbReference>
<dbReference type="Proteomes" id="UP001492380">
    <property type="component" value="Unassembled WGS sequence"/>
</dbReference>
<keyword evidence="2" id="KW-1185">Reference proteome</keyword>
<sequence>MPDGPDNPGRKKAHKELKKKPVIRFKKATLFCRGQCPFERLSTELVELIAANLDKKSIAAFRTTNKRIKNQVQYIFRKSFQSIQCRVSRKGREIERLEAIRGSEYADGVQSLTWIDGSRRGFPQCPDDDVVRLHTTEDVEVTLKLVSAYNFLWDNGRHRREFAPAFIKFIDTINSTLYQILSVSFFEELNDPEFDIVVEICPILSCILTPAENEPKYDIIVQSTQHNYPSILGQERLARDGLTWCTYALKMFLCVFTRSDLLRHPPRTLRICDFMIHYTDLDQFCGHSFIERMRAPSETLVLDNCTLVLDGRDSQMSAVELKALANSLKSTRFRELAFLDMSAKLASGASWVSFFEGLMEVVKEPPEVRPHLQSLRFERVQGVFFDWDGNGKLDNGERLPLIIHEIGLVAALERMIQCYVYSQPSQDGEKQDETQPQV</sequence>